<dbReference type="Gene3D" id="3.40.190.290">
    <property type="match status" value="1"/>
</dbReference>
<keyword evidence="3 6" id="KW-0238">DNA-binding</keyword>
<dbReference type="PROSITE" id="PS50931">
    <property type="entry name" value="HTH_LYSR"/>
    <property type="match status" value="1"/>
</dbReference>
<dbReference type="InterPro" id="IPR000847">
    <property type="entry name" value="LysR_HTH_N"/>
</dbReference>
<evidence type="ECO:0000313" key="6">
    <source>
        <dbReference type="EMBL" id="SEQ06783.1"/>
    </source>
</evidence>
<dbReference type="PANTHER" id="PTHR30537:SF66">
    <property type="entry name" value="IRON-REGULATED VIRULENCE REGULATORY PROTEIN IRGB"/>
    <property type="match status" value="1"/>
</dbReference>
<reference evidence="7" key="1">
    <citation type="submission" date="2016-10" db="EMBL/GenBank/DDBJ databases">
        <authorList>
            <person name="Varghese N."/>
            <person name="Submissions S."/>
        </authorList>
    </citation>
    <scope>NUCLEOTIDE SEQUENCE [LARGE SCALE GENOMIC DNA]</scope>
    <source>
        <strain evidence="7">DSM 25927</strain>
    </source>
</reference>
<dbReference type="STRING" id="489703.SAMN04488038_103251"/>
<dbReference type="Proteomes" id="UP000199233">
    <property type="component" value="Unassembled WGS sequence"/>
</dbReference>
<dbReference type="SUPFAM" id="SSF46785">
    <property type="entry name" value="Winged helix' DNA-binding domain"/>
    <property type="match status" value="1"/>
</dbReference>
<dbReference type="GO" id="GO:0006351">
    <property type="term" value="P:DNA-templated transcription"/>
    <property type="evidence" value="ECO:0007669"/>
    <property type="project" value="TreeGrafter"/>
</dbReference>
<dbReference type="FunFam" id="1.10.10.10:FF:000001">
    <property type="entry name" value="LysR family transcriptional regulator"/>
    <property type="match status" value="1"/>
</dbReference>
<evidence type="ECO:0000256" key="1">
    <source>
        <dbReference type="ARBA" id="ARBA00009437"/>
    </source>
</evidence>
<dbReference type="SUPFAM" id="SSF53850">
    <property type="entry name" value="Periplasmic binding protein-like II"/>
    <property type="match status" value="1"/>
</dbReference>
<dbReference type="RefSeq" id="WP_093283066.1">
    <property type="nucleotide sequence ID" value="NZ_FOFS01000003.1"/>
</dbReference>
<dbReference type="InterPro" id="IPR005119">
    <property type="entry name" value="LysR_subst-bd"/>
</dbReference>
<evidence type="ECO:0000313" key="7">
    <source>
        <dbReference type="Proteomes" id="UP000199233"/>
    </source>
</evidence>
<comment type="similarity">
    <text evidence="1">Belongs to the LysR transcriptional regulatory family.</text>
</comment>
<dbReference type="InterPro" id="IPR036390">
    <property type="entry name" value="WH_DNA-bd_sf"/>
</dbReference>
<name>A0A1H9D1T5_9GAMM</name>
<feature type="domain" description="HTH lysR-type" evidence="5">
    <location>
        <begin position="9"/>
        <end position="65"/>
    </location>
</feature>
<dbReference type="CDD" id="cd08422">
    <property type="entry name" value="PBP2_CrgA_like"/>
    <property type="match status" value="1"/>
</dbReference>
<dbReference type="Pfam" id="PF03466">
    <property type="entry name" value="LysR_substrate"/>
    <property type="match status" value="1"/>
</dbReference>
<sequence>MKAATKPADLNALNVFAVVADCGSFTQAAARLGMPKARVSTTVKRLEQMLGLSLFHRTTRQVSLSEAGRELFSGCQPLLRGLQDALSRAGNEQAALSGTLRLSAPVDHAEQLLAPAVAEFAQLHPALQIELRISDSVLNLMAEGIDLALRVGWPRDSTARAVKLGEFAQCVVAAPAYLQRRGLPRQPADLAGHDWLALTLLRTPLTWKFSSARGRTQSVRMNARLRTDSSLALRALILSGAGVSAFIRNSIEPHLRDGRLVQLLPQWSLPSGGFYAVYPPGRHAPAAARAFVAFYRGWLQDAQAPLRQG</sequence>
<proteinExistence type="inferred from homology"/>
<evidence type="ECO:0000256" key="3">
    <source>
        <dbReference type="ARBA" id="ARBA00023125"/>
    </source>
</evidence>
<evidence type="ECO:0000256" key="2">
    <source>
        <dbReference type="ARBA" id="ARBA00023015"/>
    </source>
</evidence>
<dbReference type="AlphaFoldDB" id="A0A1H9D1T5"/>
<dbReference type="Pfam" id="PF00126">
    <property type="entry name" value="HTH_1"/>
    <property type="match status" value="1"/>
</dbReference>
<dbReference type="PANTHER" id="PTHR30537">
    <property type="entry name" value="HTH-TYPE TRANSCRIPTIONAL REGULATOR"/>
    <property type="match status" value="1"/>
</dbReference>
<dbReference type="EMBL" id="FOFS01000003">
    <property type="protein sequence ID" value="SEQ06783.1"/>
    <property type="molecule type" value="Genomic_DNA"/>
</dbReference>
<keyword evidence="4" id="KW-0804">Transcription</keyword>
<dbReference type="OrthoDB" id="9815676at2"/>
<accession>A0A1H9D1T5</accession>
<evidence type="ECO:0000256" key="4">
    <source>
        <dbReference type="ARBA" id="ARBA00023163"/>
    </source>
</evidence>
<dbReference type="InterPro" id="IPR036388">
    <property type="entry name" value="WH-like_DNA-bd_sf"/>
</dbReference>
<dbReference type="InterPro" id="IPR058163">
    <property type="entry name" value="LysR-type_TF_proteobact-type"/>
</dbReference>
<evidence type="ECO:0000259" key="5">
    <source>
        <dbReference type="PROSITE" id="PS50931"/>
    </source>
</evidence>
<protein>
    <submittedName>
        <fullName evidence="6">DNA-binding transcriptional regulator, LysR family</fullName>
    </submittedName>
</protein>
<organism evidence="6 7">
    <name type="scientific">Solimonas aquatica</name>
    <dbReference type="NCBI Taxonomy" id="489703"/>
    <lineage>
        <taxon>Bacteria</taxon>
        <taxon>Pseudomonadati</taxon>
        <taxon>Pseudomonadota</taxon>
        <taxon>Gammaproteobacteria</taxon>
        <taxon>Nevskiales</taxon>
        <taxon>Nevskiaceae</taxon>
        <taxon>Solimonas</taxon>
    </lineage>
</organism>
<keyword evidence="7" id="KW-1185">Reference proteome</keyword>
<keyword evidence="2" id="KW-0805">Transcription regulation</keyword>
<dbReference type="PRINTS" id="PR00039">
    <property type="entry name" value="HTHLYSR"/>
</dbReference>
<gene>
    <name evidence="6" type="ORF">SAMN04488038_103251</name>
</gene>
<dbReference type="GO" id="GO:0043565">
    <property type="term" value="F:sequence-specific DNA binding"/>
    <property type="evidence" value="ECO:0007669"/>
    <property type="project" value="TreeGrafter"/>
</dbReference>
<dbReference type="Gene3D" id="1.10.10.10">
    <property type="entry name" value="Winged helix-like DNA-binding domain superfamily/Winged helix DNA-binding domain"/>
    <property type="match status" value="1"/>
</dbReference>
<dbReference type="GO" id="GO:0003700">
    <property type="term" value="F:DNA-binding transcription factor activity"/>
    <property type="evidence" value="ECO:0007669"/>
    <property type="project" value="InterPro"/>
</dbReference>